<dbReference type="Pfam" id="PF21006">
    <property type="entry name" value="NHase_beta_N"/>
    <property type="match status" value="1"/>
</dbReference>
<evidence type="ECO:0000256" key="2">
    <source>
        <dbReference type="ARBA" id="ARBA00009098"/>
    </source>
</evidence>
<sequence>MSYAFHADLGGQPGHGPVTPEAEGEFWHEAFEPKALALTLAMGATGAWNIDQSRSARETMPDYARLSYYRIWLAGIERLMAERGLVGADEVAAGRLLHPPKPLPRKLLADAVPAVLAKGSPTDRPAPGPARFAVGDAVRTRAGHVDHHSRLPGYAQGRRGTIARLHGAHVFPDTNAQGRGEQPQWLYTVVFDGATLWGPEAQPGLQVSVDAWESYLQPDDGDPA</sequence>
<dbReference type="GO" id="GO:0046914">
    <property type="term" value="F:transition metal ion binding"/>
    <property type="evidence" value="ECO:0007669"/>
    <property type="project" value="InterPro"/>
</dbReference>
<comment type="function">
    <text evidence="1 5">NHase catalyzes the hydration of various nitrile compounds to the corresponding amides.</text>
</comment>
<evidence type="ECO:0000313" key="8">
    <source>
        <dbReference type="EMBL" id="GCL63237.1"/>
    </source>
</evidence>
<gene>
    <name evidence="8" type="ORF">AQPW35_23180</name>
</gene>
<feature type="domain" description="Nitrile hydratase beta subunit-like N-terminal" evidence="7">
    <location>
        <begin position="7"/>
        <end position="108"/>
    </location>
</feature>
<feature type="domain" description="Nitrile hydratase beta subunit" evidence="6">
    <location>
        <begin position="121"/>
        <end position="217"/>
    </location>
</feature>
<comment type="caution">
    <text evidence="8">The sequence shown here is derived from an EMBL/GenBank/DDBJ whole genome shotgun (WGS) entry which is preliminary data.</text>
</comment>
<reference evidence="9" key="1">
    <citation type="submission" date="2019-03" db="EMBL/GenBank/DDBJ databases">
        <title>Aquabacterium pictum sp.nov., the first bacteriochlorophyll a-containing freshwater bacterium in the genus Aquabacterium of the class Betaproteobacteria.</title>
        <authorList>
            <person name="Hirose S."/>
            <person name="Tank M."/>
            <person name="Hara E."/>
            <person name="Tamaki H."/>
            <person name="Takaichi S."/>
            <person name="Haruta S."/>
            <person name="Hanada S."/>
        </authorList>
    </citation>
    <scope>NUCLEOTIDE SEQUENCE [LARGE SCALE GENOMIC DNA]</scope>
    <source>
        <strain evidence="9">W35</strain>
    </source>
</reference>
<evidence type="ECO:0000256" key="5">
    <source>
        <dbReference type="PIRNR" id="PIRNR001427"/>
    </source>
</evidence>
<dbReference type="Gene3D" id="2.30.30.50">
    <property type="match status" value="1"/>
</dbReference>
<keyword evidence="3 5" id="KW-0456">Lyase</keyword>
<dbReference type="InterPro" id="IPR049054">
    <property type="entry name" value="CN_hydtase_beta-like_N"/>
</dbReference>
<protein>
    <recommendedName>
        <fullName evidence="5">Nitrile hydratase subunit beta</fullName>
        <shortName evidence="5">NHase</shortName>
        <ecNumber evidence="5">4.2.1.84</ecNumber>
    </recommendedName>
</protein>
<evidence type="ECO:0000259" key="7">
    <source>
        <dbReference type="Pfam" id="PF21006"/>
    </source>
</evidence>
<evidence type="ECO:0000256" key="3">
    <source>
        <dbReference type="ARBA" id="ARBA00023239"/>
    </source>
</evidence>
<dbReference type="NCBIfam" id="TIGR03888">
    <property type="entry name" value="nitrile_beta"/>
    <property type="match status" value="1"/>
</dbReference>
<name>A0A480ASN1_9BURK</name>
<evidence type="ECO:0000313" key="9">
    <source>
        <dbReference type="Proteomes" id="UP000301751"/>
    </source>
</evidence>
<dbReference type="GO" id="GO:0018822">
    <property type="term" value="F:nitrile hydratase activity"/>
    <property type="evidence" value="ECO:0007669"/>
    <property type="project" value="UniProtKB-EC"/>
</dbReference>
<comment type="catalytic activity">
    <reaction evidence="4 5">
        <text>an aliphatic primary amide = an aliphatic nitrile + H2O</text>
        <dbReference type="Rhea" id="RHEA:12673"/>
        <dbReference type="ChEBI" id="CHEBI:15377"/>
        <dbReference type="ChEBI" id="CHEBI:65285"/>
        <dbReference type="ChEBI" id="CHEBI:80291"/>
        <dbReference type="EC" id="4.2.1.84"/>
    </reaction>
</comment>
<dbReference type="EMBL" id="BJCL01000005">
    <property type="protein sequence ID" value="GCL63237.1"/>
    <property type="molecule type" value="Genomic_DNA"/>
</dbReference>
<dbReference type="EC" id="4.2.1.84" evidence="5"/>
<evidence type="ECO:0000256" key="1">
    <source>
        <dbReference type="ARBA" id="ARBA00004042"/>
    </source>
</evidence>
<evidence type="ECO:0000256" key="4">
    <source>
        <dbReference type="ARBA" id="ARBA00044877"/>
    </source>
</evidence>
<dbReference type="Proteomes" id="UP000301751">
    <property type="component" value="Unassembled WGS sequence"/>
</dbReference>
<dbReference type="InterPro" id="IPR024690">
    <property type="entry name" value="CN_hydtase_beta_dom_C"/>
</dbReference>
<proteinExistence type="inferred from homology"/>
<organism evidence="8 9">
    <name type="scientific">Pseudaquabacterium pictum</name>
    <dbReference type="NCBI Taxonomy" id="2315236"/>
    <lineage>
        <taxon>Bacteria</taxon>
        <taxon>Pseudomonadati</taxon>
        <taxon>Pseudomonadota</taxon>
        <taxon>Betaproteobacteria</taxon>
        <taxon>Burkholderiales</taxon>
        <taxon>Sphaerotilaceae</taxon>
        <taxon>Pseudaquabacterium</taxon>
    </lineage>
</organism>
<comment type="similarity">
    <text evidence="2 5">Belongs to the nitrile hydratase subunit beta family.</text>
</comment>
<dbReference type="SUPFAM" id="SSF50090">
    <property type="entry name" value="Electron transport accessory proteins"/>
    <property type="match status" value="1"/>
</dbReference>
<accession>A0A480ASN1</accession>
<dbReference type="PIRSF" id="PIRSF001427">
    <property type="entry name" value="NHase_beta"/>
    <property type="match status" value="1"/>
</dbReference>
<dbReference type="Pfam" id="PF02211">
    <property type="entry name" value="NHase_beta_C"/>
    <property type="match status" value="1"/>
</dbReference>
<dbReference type="OrthoDB" id="3478924at2"/>
<dbReference type="Gene3D" id="1.10.472.20">
    <property type="entry name" value="Nitrile hydratase, beta subunit"/>
    <property type="match status" value="1"/>
</dbReference>
<evidence type="ECO:0000259" key="6">
    <source>
        <dbReference type="Pfam" id="PF02211"/>
    </source>
</evidence>
<dbReference type="RefSeq" id="WP_137732981.1">
    <property type="nucleotide sequence ID" value="NZ_BJCL01000005.1"/>
</dbReference>
<dbReference type="InterPro" id="IPR003168">
    <property type="entry name" value="Nitrile_hydratase_bsu"/>
</dbReference>
<dbReference type="InterPro" id="IPR042262">
    <property type="entry name" value="CN_hydtase_beta_C"/>
</dbReference>
<dbReference type="AlphaFoldDB" id="A0A480ASN1"/>
<dbReference type="InterPro" id="IPR008990">
    <property type="entry name" value="Elect_transpt_acc-like_dom_sf"/>
</dbReference>
<keyword evidence="9" id="KW-1185">Reference proteome</keyword>